<proteinExistence type="predicted"/>
<evidence type="ECO:0000313" key="1">
    <source>
        <dbReference type="EMBL" id="MBY8823370.1"/>
    </source>
</evidence>
<comment type="caution">
    <text evidence="1">The sequence shown here is derived from an EMBL/GenBank/DDBJ whole genome shotgun (WGS) entry which is preliminary data.</text>
</comment>
<dbReference type="Proteomes" id="UP000706039">
    <property type="component" value="Unassembled WGS sequence"/>
</dbReference>
<keyword evidence="2" id="KW-1185">Reference proteome</keyword>
<reference evidence="1 2" key="1">
    <citation type="submission" date="2021-08" db="EMBL/GenBank/DDBJ databases">
        <authorList>
            <person name="Tuo L."/>
        </authorList>
    </citation>
    <scope>NUCLEOTIDE SEQUENCE [LARGE SCALE GENOMIC DNA]</scope>
    <source>
        <strain evidence="1 2">JCM 31229</strain>
    </source>
</reference>
<organism evidence="1 2">
    <name type="scientific">Sphingomonas colocasiae</name>
    <dbReference type="NCBI Taxonomy" id="1848973"/>
    <lineage>
        <taxon>Bacteria</taxon>
        <taxon>Pseudomonadati</taxon>
        <taxon>Pseudomonadota</taxon>
        <taxon>Alphaproteobacteria</taxon>
        <taxon>Sphingomonadales</taxon>
        <taxon>Sphingomonadaceae</taxon>
        <taxon>Sphingomonas</taxon>
    </lineage>
</organism>
<dbReference type="RefSeq" id="WP_222990484.1">
    <property type="nucleotide sequence ID" value="NZ_JAINVV010000006.1"/>
</dbReference>
<sequence>MGFSDIGLRHIVDVDGQLLGIDADVIDTASLLARADRPADSQLWLVRAGERFAVRPKQLIRLSEDDVLFFETSATNASPATELLAA</sequence>
<accession>A0ABS7PPW8</accession>
<dbReference type="EMBL" id="JAINVV010000006">
    <property type="protein sequence ID" value="MBY8823370.1"/>
    <property type="molecule type" value="Genomic_DNA"/>
</dbReference>
<evidence type="ECO:0000313" key="2">
    <source>
        <dbReference type="Proteomes" id="UP000706039"/>
    </source>
</evidence>
<protein>
    <submittedName>
        <fullName evidence="1">Uncharacterized protein</fullName>
    </submittedName>
</protein>
<gene>
    <name evidence="1" type="ORF">K7G82_13785</name>
</gene>
<name>A0ABS7PPW8_9SPHN</name>